<accession>T5KWP5</accession>
<name>T5KWP5_MICMQ</name>
<dbReference type="RefSeq" id="WP_021198711.1">
    <property type="nucleotide sequence ID" value="NZ_ATAO01000079.1"/>
</dbReference>
<reference evidence="1 2" key="1">
    <citation type="journal article" date="2013" name="Genome Announc.">
        <title>Whole-genome sequences of five oyster-associated bacteria show potential for crude oil hydrocarbon degradation.</title>
        <authorList>
            <person name="Chauhan A."/>
            <person name="Green S."/>
            <person name="Pathak A."/>
            <person name="Thomas J."/>
            <person name="Venkatramanan R."/>
        </authorList>
    </citation>
    <scope>NUCLEOTIDE SEQUENCE [LARGE SCALE GENOMIC DNA]</scope>
    <source>
        <strain evidence="1 2">MF109</strain>
    </source>
</reference>
<dbReference type="Proteomes" id="UP000016033">
    <property type="component" value="Unassembled WGS sequence"/>
</dbReference>
<sequence>MPIRYAGDAYNRAVGTRSAFAGLSADLEREGLPAMVVNDGDREEQDEIDVFLARFRPQASGVGSFNDVRWWRGVRYVRFSPLGTVAPPGTGNHGKRRANDLGYPYNSDTPAHRRAQVLAKRHNITCEGMGFREWWHWTFWGPLGAIASAAGGGNTTRPEDIMNAEQEKKLDAVLQALGAGGLQPGQWDDTIMGNTRDIEAQVNGLPDALKAIMAQVNGIPEVLADIRKRIGVSEAQVEVIADAVAKQIGTPMVKLDYAAIAKAVNDDAARRLMS</sequence>
<comment type="caution">
    <text evidence="1">The sequence shown here is derived from an EMBL/GenBank/DDBJ whole genome shotgun (WGS) entry which is preliminary data.</text>
</comment>
<evidence type="ECO:0000313" key="1">
    <source>
        <dbReference type="EMBL" id="EQM83431.1"/>
    </source>
</evidence>
<dbReference type="EMBL" id="ATAO01000079">
    <property type="protein sequence ID" value="EQM83431.1"/>
    <property type="molecule type" value="Genomic_DNA"/>
</dbReference>
<dbReference type="AlphaFoldDB" id="T5KWP5"/>
<evidence type="ECO:0000313" key="2">
    <source>
        <dbReference type="Proteomes" id="UP000016033"/>
    </source>
</evidence>
<proteinExistence type="predicted"/>
<evidence type="ECO:0008006" key="3">
    <source>
        <dbReference type="Google" id="ProtNLM"/>
    </source>
</evidence>
<organism evidence="1 2">
    <name type="scientific">Microbacterium maritypicum MF109</name>
    <dbReference type="NCBI Taxonomy" id="1333857"/>
    <lineage>
        <taxon>Bacteria</taxon>
        <taxon>Bacillati</taxon>
        <taxon>Actinomycetota</taxon>
        <taxon>Actinomycetes</taxon>
        <taxon>Micrococcales</taxon>
        <taxon>Microbacteriaceae</taxon>
        <taxon>Microbacterium</taxon>
    </lineage>
</organism>
<protein>
    <recommendedName>
        <fullName evidence="3">Peptidase M15B domain-containing protein</fullName>
    </recommendedName>
</protein>
<dbReference type="PATRIC" id="fig|1333857.3.peg.727"/>
<gene>
    <name evidence="1" type="ORF">L687_12490</name>
</gene>